<dbReference type="InterPro" id="IPR013216">
    <property type="entry name" value="Methyltransf_11"/>
</dbReference>
<keyword evidence="3" id="KW-1185">Reference proteome</keyword>
<comment type="caution">
    <text evidence="2">The sequence shown here is derived from an EMBL/GenBank/DDBJ whole genome shotgun (WGS) entry which is preliminary data.</text>
</comment>
<dbReference type="InterPro" id="IPR029063">
    <property type="entry name" value="SAM-dependent_MTases_sf"/>
</dbReference>
<accession>A0ABW5D2R1</accession>
<dbReference type="Gene3D" id="3.40.50.150">
    <property type="entry name" value="Vaccinia Virus protein VP39"/>
    <property type="match status" value="1"/>
</dbReference>
<feature type="domain" description="Methyltransferase type 11" evidence="1">
    <location>
        <begin position="42"/>
        <end position="129"/>
    </location>
</feature>
<evidence type="ECO:0000259" key="1">
    <source>
        <dbReference type="Pfam" id="PF08241"/>
    </source>
</evidence>
<dbReference type="Proteomes" id="UP001597374">
    <property type="component" value="Unassembled WGS sequence"/>
</dbReference>
<evidence type="ECO:0000313" key="2">
    <source>
        <dbReference type="EMBL" id="MFD2247850.1"/>
    </source>
</evidence>
<proteinExistence type="predicted"/>
<reference evidence="3" key="1">
    <citation type="journal article" date="2019" name="Int. J. Syst. Evol. Microbiol.">
        <title>The Global Catalogue of Microorganisms (GCM) 10K type strain sequencing project: providing services to taxonomists for standard genome sequencing and annotation.</title>
        <authorList>
            <consortium name="The Broad Institute Genomics Platform"/>
            <consortium name="The Broad Institute Genome Sequencing Center for Infectious Disease"/>
            <person name="Wu L."/>
            <person name="Ma J."/>
        </authorList>
    </citation>
    <scope>NUCLEOTIDE SEQUENCE [LARGE SCALE GENOMIC DNA]</scope>
    <source>
        <strain evidence="3">CGMCC 4.1782</strain>
    </source>
</reference>
<keyword evidence="2" id="KW-0808">Transferase</keyword>
<dbReference type="GO" id="GO:0032259">
    <property type="term" value="P:methylation"/>
    <property type="evidence" value="ECO:0007669"/>
    <property type="project" value="UniProtKB-KW"/>
</dbReference>
<organism evidence="2 3">
    <name type="scientific">Pontibacter ruber</name>
    <dbReference type="NCBI Taxonomy" id="1343895"/>
    <lineage>
        <taxon>Bacteria</taxon>
        <taxon>Pseudomonadati</taxon>
        <taxon>Bacteroidota</taxon>
        <taxon>Cytophagia</taxon>
        <taxon>Cytophagales</taxon>
        <taxon>Hymenobacteraceae</taxon>
        <taxon>Pontibacter</taxon>
    </lineage>
</organism>
<evidence type="ECO:0000313" key="3">
    <source>
        <dbReference type="Proteomes" id="UP001597374"/>
    </source>
</evidence>
<dbReference type="CDD" id="cd02440">
    <property type="entry name" value="AdoMet_MTases"/>
    <property type="match status" value="1"/>
</dbReference>
<dbReference type="SUPFAM" id="SSF53335">
    <property type="entry name" value="S-adenosyl-L-methionine-dependent methyltransferases"/>
    <property type="match status" value="1"/>
</dbReference>
<protein>
    <submittedName>
        <fullName evidence="2">Class I SAM-dependent methyltransferase</fullName>
        <ecNumber evidence="2">2.1.1.-</ecNumber>
    </submittedName>
</protein>
<dbReference type="GO" id="GO:0008168">
    <property type="term" value="F:methyltransferase activity"/>
    <property type="evidence" value="ECO:0007669"/>
    <property type="project" value="UniProtKB-KW"/>
</dbReference>
<name>A0ABW5D2R1_9BACT</name>
<dbReference type="EMBL" id="JBHUIM010000002">
    <property type="protein sequence ID" value="MFD2247850.1"/>
    <property type="molecule type" value="Genomic_DNA"/>
</dbReference>
<dbReference type="PANTHER" id="PTHR45180:SF1">
    <property type="entry name" value="OS01G0307686 PROTEIN"/>
    <property type="match status" value="1"/>
</dbReference>
<dbReference type="PANTHER" id="PTHR45180">
    <property type="entry name" value="OS01G0307686 PROTEIN"/>
    <property type="match status" value="1"/>
</dbReference>
<keyword evidence="2" id="KW-0489">Methyltransferase</keyword>
<gene>
    <name evidence="2" type="ORF">ACFSKP_16405</name>
</gene>
<dbReference type="Pfam" id="PF08241">
    <property type="entry name" value="Methyltransf_11"/>
    <property type="match status" value="1"/>
</dbReference>
<dbReference type="EC" id="2.1.1.-" evidence="2"/>
<dbReference type="RefSeq" id="WP_250431041.1">
    <property type="nucleotide sequence ID" value="NZ_JALPRR010000003.1"/>
</dbReference>
<sequence length="250" mass="29338">MKELKDNFSQQADQYARYRPHYPQELYEFLYSHTAVFDKAWDCGTGNGQVAAQLANRFAKVYATDISESQLNHATRLPNIQYLLSRAEQTVLQNKSINLITVGQAFHWFDAEAFYKEVRRVATSDALLALWLYDLLRIEAREIDELLDAFYNHTLAGYWDPERKLIDKHYANIPFPFEEIKAPVFYMEYEWTLQDVGLYLNTWSAVQRYIRQHGQSPVDVLMPHLLDVWGDPEARKKVSFPIYMRVGKVN</sequence>